<keyword evidence="2" id="KW-1185">Reference proteome</keyword>
<protein>
    <recommendedName>
        <fullName evidence="3">AAA domain-containing protein</fullName>
    </recommendedName>
</protein>
<dbReference type="STRING" id="394193.SAMN04489732_117122"/>
<evidence type="ECO:0000313" key="1">
    <source>
        <dbReference type="EMBL" id="SEP51804.1"/>
    </source>
</evidence>
<dbReference type="Gene3D" id="3.40.50.300">
    <property type="entry name" value="P-loop containing nucleotide triphosphate hydrolases"/>
    <property type="match status" value="1"/>
</dbReference>
<gene>
    <name evidence="1" type="ORF">SAMN04489732_117122</name>
</gene>
<name>A0A1H8YHV9_9PSEU</name>
<evidence type="ECO:0008006" key="3">
    <source>
        <dbReference type="Google" id="ProtNLM"/>
    </source>
</evidence>
<dbReference type="AlphaFoldDB" id="A0A1H8YHV9"/>
<dbReference type="Proteomes" id="UP000198582">
    <property type="component" value="Unassembled WGS sequence"/>
</dbReference>
<organism evidence="1 2">
    <name type="scientific">Amycolatopsis saalfeldensis</name>
    <dbReference type="NCBI Taxonomy" id="394193"/>
    <lineage>
        <taxon>Bacteria</taxon>
        <taxon>Bacillati</taxon>
        <taxon>Actinomycetota</taxon>
        <taxon>Actinomycetes</taxon>
        <taxon>Pseudonocardiales</taxon>
        <taxon>Pseudonocardiaceae</taxon>
        <taxon>Amycolatopsis</taxon>
    </lineage>
</organism>
<reference evidence="1 2" key="1">
    <citation type="submission" date="2016-10" db="EMBL/GenBank/DDBJ databases">
        <authorList>
            <person name="de Groot N.N."/>
        </authorList>
    </citation>
    <scope>NUCLEOTIDE SEQUENCE [LARGE SCALE GENOMIC DNA]</scope>
    <source>
        <strain evidence="1 2">DSM 44993</strain>
    </source>
</reference>
<proteinExistence type="predicted"/>
<dbReference type="EMBL" id="FOEF01000017">
    <property type="protein sequence ID" value="SEP51804.1"/>
    <property type="molecule type" value="Genomic_DNA"/>
</dbReference>
<evidence type="ECO:0000313" key="2">
    <source>
        <dbReference type="Proteomes" id="UP000198582"/>
    </source>
</evidence>
<sequence length="135" mass="15013">MRALIGGWRDDPSGAGLPARELAIAAARAHFQAGHDVVIPQLLGRWEFLDRLEALAQEAGASFHEIVLWDSKDEILRRFAERPPRPEHPDATPAEVAALYDRLEALLETRSRAHVVPVSAGRVDDAYRAFLSRLD</sequence>
<dbReference type="SUPFAM" id="SSF52540">
    <property type="entry name" value="P-loop containing nucleoside triphosphate hydrolases"/>
    <property type="match status" value="1"/>
</dbReference>
<accession>A0A1H8YHV9</accession>
<dbReference type="InterPro" id="IPR027417">
    <property type="entry name" value="P-loop_NTPase"/>
</dbReference>